<protein>
    <submittedName>
        <fullName evidence="1">Uncharacterized protein</fullName>
    </submittedName>
</protein>
<organism evidence="1">
    <name type="scientific">viral metagenome</name>
    <dbReference type="NCBI Taxonomy" id="1070528"/>
    <lineage>
        <taxon>unclassified sequences</taxon>
        <taxon>metagenomes</taxon>
        <taxon>organismal metagenomes</taxon>
    </lineage>
</organism>
<name>A0A6C0K474_9ZZZZ</name>
<dbReference type="AlphaFoldDB" id="A0A6C0K474"/>
<sequence>MVNSSVSASMEDFRPGDIVGVRGWDKNRNLIVYGPITIHKRPDNPHDQHMWGFTDHPHTIIAESELFHWWRPNLCIGAQIPAPPPAGPWRQMERVIKEIPDALEGMWARKVWDKCVNLTLLYGNGSAFTKHFPSVVDPERQTSRAWCKS</sequence>
<proteinExistence type="predicted"/>
<reference evidence="1" key="1">
    <citation type="journal article" date="2020" name="Nature">
        <title>Giant virus diversity and host interactions through global metagenomics.</title>
        <authorList>
            <person name="Schulz F."/>
            <person name="Roux S."/>
            <person name="Paez-Espino D."/>
            <person name="Jungbluth S."/>
            <person name="Walsh D.A."/>
            <person name="Denef V.J."/>
            <person name="McMahon K.D."/>
            <person name="Konstantinidis K.T."/>
            <person name="Eloe-Fadrosh E.A."/>
            <person name="Kyrpides N.C."/>
            <person name="Woyke T."/>
        </authorList>
    </citation>
    <scope>NUCLEOTIDE SEQUENCE</scope>
    <source>
        <strain evidence="1">GVMAG-S-1101172-89</strain>
    </source>
</reference>
<accession>A0A6C0K474</accession>
<evidence type="ECO:0000313" key="1">
    <source>
        <dbReference type="EMBL" id="QHU12852.1"/>
    </source>
</evidence>
<dbReference type="EMBL" id="MN740810">
    <property type="protein sequence ID" value="QHU12852.1"/>
    <property type="molecule type" value="Genomic_DNA"/>
</dbReference>